<feature type="domain" description="Carbohydrate kinase FGGY N-terminal" evidence="4">
    <location>
        <begin position="5"/>
        <end position="245"/>
    </location>
</feature>
<proteinExistence type="inferred from homology"/>
<dbReference type="Pfam" id="PF00370">
    <property type="entry name" value="FGGY_N"/>
    <property type="match status" value="1"/>
</dbReference>
<dbReference type="EMBL" id="CP021235">
    <property type="protein sequence ID" value="ARS35995.1"/>
    <property type="molecule type" value="Genomic_DNA"/>
</dbReference>
<keyword evidence="7" id="KW-1185">Reference proteome</keyword>
<dbReference type="RefSeq" id="WP_025607277.1">
    <property type="nucleotide sequence ID" value="NZ_CP021235.1"/>
</dbReference>
<dbReference type="Proteomes" id="UP000266292">
    <property type="component" value="Chromosome"/>
</dbReference>
<evidence type="ECO:0000256" key="3">
    <source>
        <dbReference type="ARBA" id="ARBA00022777"/>
    </source>
</evidence>
<sequence length="486" mass="53272">MRAPYFIGIDIGTQGARVVLVDSVGNVLGSNEEVFPLSSQSREEQSPKVWWDSCLRSLHALLAQAGKEVNLQEVKAVSVTSTSGTVIPLDAANEPLHNAIMYSDKRSAAEGELCREIALQHTPDGYTGFNASSGLSKMVWYVQHYPEQAQKLAQWVHAADYIIGKLSGRFDITDYTNALKSGYDVKNNQWPANLYEQLPLKRKWLQEVVPSGTPVGAMLPELAQELGLPRTVQVVAGMTDGCASQIASGAVKLGDWNTTIGTTLVVKGVTKEEVVDPQGRLYSHRHPEGFWMPGGASNTGADWVSADFSGNLDELNQQAAKLIPTDLVAWPLRQQGERFPFIAPQAVGFEPEGLTEAERFAANMEGVAYVERFAFELIEQLSGEQVKAVYTAGGGSNSDVWLTIRSNVLNLPIYKMRHVTGAVGAAILAASKTHYTSIVEAASALTQVEKEVYPTKEMSERYERGYKKFLQLMQEKGYIASNYQYA</sequence>
<reference evidence="7" key="1">
    <citation type="submission" date="2017-05" db="EMBL/GenBank/DDBJ databases">
        <authorList>
            <person name="Ray J."/>
            <person name="Price M."/>
            <person name="Deutschbauer A."/>
        </authorList>
    </citation>
    <scope>NUCLEOTIDE SEQUENCE [LARGE SCALE GENOMIC DNA]</scope>
    <source>
        <strain evidence="7">DSM 19842</strain>
    </source>
</reference>
<dbReference type="InterPro" id="IPR018485">
    <property type="entry name" value="FGGY_C"/>
</dbReference>
<evidence type="ECO:0000256" key="2">
    <source>
        <dbReference type="ARBA" id="ARBA00022679"/>
    </source>
</evidence>
<dbReference type="AlphaFoldDB" id="A0A1X9YSY1"/>
<dbReference type="InterPro" id="IPR018484">
    <property type="entry name" value="FGGY_N"/>
</dbReference>
<evidence type="ECO:0000256" key="1">
    <source>
        <dbReference type="ARBA" id="ARBA00009156"/>
    </source>
</evidence>
<organism evidence="6 7">
    <name type="scientific">Pontibacter actiniarum</name>
    <dbReference type="NCBI Taxonomy" id="323450"/>
    <lineage>
        <taxon>Bacteria</taxon>
        <taxon>Pseudomonadati</taxon>
        <taxon>Bacteroidota</taxon>
        <taxon>Cytophagia</taxon>
        <taxon>Cytophagales</taxon>
        <taxon>Hymenobacteraceae</taxon>
        <taxon>Pontibacter</taxon>
    </lineage>
</organism>
<name>A0A1X9YSY1_9BACT</name>
<dbReference type="SUPFAM" id="SSF53067">
    <property type="entry name" value="Actin-like ATPase domain"/>
    <property type="match status" value="2"/>
</dbReference>
<gene>
    <name evidence="6" type="ORF">CA264_11415</name>
</gene>
<dbReference type="GO" id="GO:0016301">
    <property type="term" value="F:kinase activity"/>
    <property type="evidence" value="ECO:0007669"/>
    <property type="project" value="UniProtKB-KW"/>
</dbReference>
<dbReference type="PANTHER" id="PTHR43095">
    <property type="entry name" value="SUGAR KINASE"/>
    <property type="match status" value="1"/>
</dbReference>
<dbReference type="KEGG" id="pact:CA264_11415"/>
<comment type="similarity">
    <text evidence="1">Belongs to the FGGY kinase family.</text>
</comment>
<dbReference type="OrthoDB" id="9805576at2"/>
<evidence type="ECO:0000313" key="6">
    <source>
        <dbReference type="EMBL" id="ARS35995.1"/>
    </source>
</evidence>
<keyword evidence="2" id="KW-0808">Transferase</keyword>
<keyword evidence="3 6" id="KW-0418">Kinase</keyword>
<dbReference type="PIRSF" id="PIRSF000538">
    <property type="entry name" value="GlpK"/>
    <property type="match status" value="1"/>
</dbReference>
<dbReference type="InterPro" id="IPR050406">
    <property type="entry name" value="FGGY_Carb_Kinase"/>
</dbReference>
<dbReference type="Gene3D" id="3.30.420.40">
    <property type="match status" value="2"/>
</dbReference>
<dbReference type="STRING" id="709015.GCA_000472485_02304"/>
<dbReference type="CDD" id="cd07783">
    <property type="entry name" value="ASKHA_NBD_FGGY_SePSK_AtXK1-like"/>
    <property type="match status" value="1"/>
</dbReference>
<protein>
    <submittedName>
        <fullName evidence="6">Carbohydrate kinase</fullName>
    </submittedName>
</protein>
<evidence type="ECO:0000259" key="5">
    <source>
        <dbReference type="Pfam" id="PF02782"/>
    </source>
</evidence>
<evidence type="ECO:0000313" key="7">
    <source>
        <dbReference type="Proteomes" id="UP000266292"/>
    </source>
</evidence>
<feature type="domain" description="Carbohydrate kinase FGGY C-terminal" evidence="5">
    <location>
        <begin position="258"/>
        <end position="431"/>
    </location>
</feature>
<dbReference type="GO" id="GO:0005975">
    <property type="term" value="P:carbohydrate metabolic process"/>
    <property type="evidence" value="ECO:0007669"/>
    <property type="project" value="InterPro"/>
</dbReference>
<dbReference type="InterPro" id="IPR000577">
    <property type="entry name" value="Carb_kinase_FGGY"/>
</dbReference>
<dbReference type="Pfam" id="PF02782">
    <property type="entry name" value="FGGY_C"/>
    <property type="match status" value="1"/>
</dbReference>
<accession>A0A1X9YSY1</accession>
<dbReference type="InterPro" id="IPR043129">
    <property type="entry name" value="ATPase_NBD"/>
</dbReference>
<evidence type="ECO:0000259" key="4">
    <source>
        <dbReference type="Pfam" id="PF00370"/>
    </source>
</evidence>